<dbReference type="RefSeq" id="WP_125072601.1">
    <property type="nucleotide sequence ID" value="NZ_QWZQ01000028.1"/>
</dbReference>
<keyword evidence="1" id="KW-0472">Membrane</keyword>
<dbReference type="Proteomes" id="UP000283633">
    <property type="component" value="Unassembled WGS sequence"/>
</dbReference>
<reference evidence="2 3" key="1">
    <citation type="submission" date="2018-08" db="EMBL/GenBank/DDBJ databases">
        <title>Genome Lactobacillus garii FI11369.</title>
        <authorList>
            <person name="Diaz M."/>
            <person name="Narbad A."/>
        </authorList>
    </citation>
    <scope>NUCLEOTIDE SEQUENCE [LARGE SCALE GENOMIC DNA]</scope>
    <source>
        <strain evidence="2 3">FI11369</strain>
    </source>
</reference>
<proteinExistence type="predicted"/>
<evidence type="ECO:0000313" key="2">
    <source>
        <dbReference type="EMBL" id="RRK10156.1"/>
    </source>
</evidence>
<comment type="caution">
    <text evidence="2">The sequence shown here is derived from an EMBL/GenBank/DDBJ whole genome shotgun (WGS) entry which is preliminary data.</text>
</comment>
<protein>
    <submittedName>
        <fullName evidence="2">Uncharacterized protein</fullName>
    </submittedName>
</protein>
<keyword evidence="1" id="KW-1133">Transmembrane helix</keyword>
<accession>A0A3R8L0J2</accession>
<organism evidence="2 3">
    <name type="scientific">Lactiplantibacillus garii</name>
    <dbReference type="NCBI Taxonomy" id="2306423"/>
    <lineage>
        <taxon>Bacteria</taxon>
        <taxon>Bacillati</taxon>
        <taxon>Bacillota</taxon>
        <taxon>Bacilli</taxon>
        <taxon>Lactobacillales</taxon>
        <taxon>Lactobacillaceae</taxon>
        <taxon>Lactiplantibacillus</taxon>
    </lineage>
</organism>
<dbReference type="AlphaFoldDB" id="A0A3R8L0J2"/>
<dbReference type="EMBL" id="QWZQ01000028">
    <property type="protein sequence ID" value="RRK10156.1"/>
    <property type="molecule type" value="Genomic_DNA"/>
</dbReference>
<sequence>MAPKLILINGQLILGLITAIGGALITAKVDASDLYPVLRCYLIIMLLLGIALDIFGRHVLITSKHDHRDLK</sequence>
<evidence type="ECO:0000313" key="3">
    <source>
        <dbReference type="Proteomes" id="UP000283633"/>
    </source>
</evidence>
<feature type="transmembrane region" description="Helical" evidence="1">
    <location>
        <begin position="12"/>
        <end position="29"/>
    </location>
</feature>
<keyword evidence="1" id="KW-0812">Transmembrane</keyword>
<name>A0A3R8L0J2_9LACO</name>
<keyword evidence="3" id="KW-1185">Reference proteome</keyword>
<feature type="transmembrane region" description="Helical" evidence="1">
    <location>
        <begin position="41"/>
        <end position="61"/>
    </location>
</feature>
<gene>
    <name evidence="2" type="ORF">D1831_09010</name>
</gene>
<evidence type="ECO:0000256" key="1">
    <source>
        <dbReference type="SAM" id="Phobius"/>
    </source>
</evidence>
<dbReference type="OrthoDB" id="2299028at2"/>